<sequence length="156" mass="18585">MPRTFTTQQILSAIGRREDWSFHDRRSVRALSALYWNGLSKLTASLMLRICINHCSCFCSCWDVSIDDIIHDSCFSHGYHPVCTLTLFYRFSRKYCQFLKALLSLPKEIEFFRCLKVVFLRIYDYDIKCSHLWSLKDISNMKHTHIGEYLHEFRAR</sequence>
<keyword evidence="2" id="KW-1185">Reference proteome</keyword>
<dbReference type="Proteomes" id="UP000053237">
    <property type="component" value="Unassembled WGS sequence"/>
</dbReference>
<comment type="caution">
    <text evidence="1">The sequence shown here is derived from an EMBL/GenBank/DDBJ whole genome shotgun (WGS) entry which is preliminary data.</text>
</comment>
<protein>
    <submittedName>
        <fullName evidence="1">Uncharacterized protein</fullName>
    </submittedName>
</protein>
<dbReference type="EMBL" id="CAIX01000107">
    <property type="protein sequence ID" value="CCI45772.1"/>
    <property type="molecule type" value="Genomic_DNA"/>
</dbReference>
<evidence type="ECO:0000313" key="2">
    <source>
        <dbReference type="Proteomes" id="UP000053237"/>
    </source>
</evidence>
<dbReference type="InParanoid" id="A0A024GHE3"/>
<gene>
    <name evidence="1" type="ORF">BN9_066820</name>
</gene>
<organism evidence="1 2">
    <name type="scientific">Albugo candida</name>
    <dbReference type="NCBI Taxonomy" id="65357"/>
    <lineage>
        <taxon>Eukaryota</taxon>
        <taxon>Sar</taxon>
        <taxon>Stramenopiles</taxon>
        <taxon>Oomycota</taxon>
        <taxon>Peronosporomycetes</taxon>
        <taxon>Albuginales</taxon>
        <taxon>Albuginaceae</taxon>
        <taxon>Albugo</taxon>
    </lineage>
</organism>
<accession>A0A024GHE3</accession>
<dbReference type="AlphaFoldDB" id="A0A024GHE3"/>
<reference evidence="1 2" key="1">
    <citation type="submission" date="2012-05" db="EMBL/GenBank/DDBJ databases">
        <title>Recombination and specialization in a pathogen metapopulation.</title>
        <authorList>
            <person name="Gardiner A."/>
            <person name="Kemen E."/>
            <person name="Schultz-Larsen T."/>
            <person name="MacLean D."/>
            <person name="Van Oosterhout C."/>
            <person name="Jones J.D.G."/>
        </authorList>
    </citation>
    <scope>NUCLEOTIDE SEQUENCE [LARGE SCALE GENOMIC DNA]</scope>
    <source>
        <strain evidence="1 2">Ac Nc2</strain>
    </source>
</reference>
<proteinExistence type="predicted"/>
<evidence type="ECO:0000313" key="1">
    <source>
        <dbReference type="EMBL" id="CCI45772.1"/>
    </source>
</evidence>
<name>A0A024GHE3_9STRA</name>